<dbReference type="InterPro" id="IPR006121">
    <property type="entry name" value="HMA_dom"/>
</dbReference>
<dbReference type="Gene3D" id="3.30.70.100">
    <property type="match status" value="1"/>
</dbReference>
<dbReference type="InterPro" id="IPR059000">
    <property type="entry name" value="ATPase_P-type_domA"/>
</dbReference>
<evidence type="ECO:0000256" key="9">
    <source>
        <dbReference type="ARBA" id="ARBA00023136"/>
    </source>
</evidence>
<dbReference type="InterPro" id="IPR027256">
    <property type="entry name" value="P-typ_ATPase_IB"/>
</dbReference>
<feature type="transmembrane region" description="Helical" evidence="10">
    <location>
        <begin position="174"/>
        <end position="193"/>
    </location>
</feature>
<dbReference type="EMBL" id="CP081495">
    <property type="protein sequence ID" value="UYW02633.1"/>
    <property type="molecule type" value="Genomic_DNA"/>
</dbReference>
<dbReference type="PANTHER" id="PTHR43520:SF8">
    <property type="entry name" value="P-TYPE CU(+) TRANSPORTER"/>
    <property type="match status" value="1"/>
</dbReference>
<dbReference type="Pfam" id="PF00702">
    <property type="entry name" value="Hydrolase"/>
    <property type="match status" value="1"/>
</dbReference>
<sequence>MSCAACASSSQSILQDQVGVFSAEVNYATQQAVVKYAANIVQPHQLKTAVQNAGFDLLIEDLKKDKEKQKEIKRKQFKQLQFKLIGATIFALPLLVIGMFFMDVPYANWIMFVLATPLVLYFGNSFFVRAYQQAKIKSANMDTLVALSTGVAYIYSLFVLFFPDFWHARGIHAHVYFESAGIVIAFVLFGRFLEERAKIQTFDSLEKLMGLQAKNLWVIRNNQEIEITIDEVLVGDWVVVKPGDKIPVDGHVISGSSYVDESMITGEPIAVAKQINDTVYAGTLNQKGSFRIQANKVGSQTLLSQIILKVEQAQSSKAPIQHLVDKVSKIFVPIVVAIACLSFFVWLFLASQNGFVLGLNAFVTVLVIACPCALGLATPTAIMVGMGKAAEKGILVQDAESLERAQHITTVVLDKTGTITKGEPSVQATYGLQAPEIEVLYSIEKQSEHPLADAVVNYFKDETRYIENITIENLVGQGVKATYFNDTFWVGNLPLMEQNKISIPIDVLDWKNNRKNLAETIIYFAKNNNLLGVLAIADAVKATSKNAIDHLQKMHIDVIMLTGDQYETAQAIANQVGIKTFKAGVLPDEKAAYVKQLQAQGKVVAMVGDGVNDTNALAQADVSLAMGKGSDVAMDVAQMTIISSDLDKIPQAISVSKQTQNTIKQNLFWAFIYNIIGIPIAAGALYFYNGFLLNPMWAGAAMALSSVSVVANSLRLKFK</sequence>
<dbReference type="Gene3D" id="2.70.150.10">
    <property type="entry name" value="Calcium-transporting ATPase, cytoplasmic transduction domain A"/>
    <property type="match status" value="1"/>
</dbReference>
<dbReference type="InterPro" id="IPR023298">
    <property type="entry name" value="ATPase_P-typ_TM_dom_sf"/>
</dbReference>
<dbReference type="Pfam" id="PF00122">
    <property type="entry name" value="E1-E2_ATPase"/>
    <property type="match status" value="1"/>
</dbReference>
<dbReference type="SFLD" id="SFLDS00003">
    <property type="entry name" value="Haloacid_Dehalogenase"/>
    <property type="match status" value="1"/>
</dbReference>
<dbReference type="InterPro" id="IPR036412">
    <property type="entry name" value="HAD-like_sf"/>
</dbReference>
<dbReference type="InterPro" id="IPR001757">
    <property type="entry name" value="P_typ_ATPase"/>
</dbReference>
<dbReference type="InterPro" id="IPR018303">
    <property type="entry name" value="ATPase_P-typ_P_site"/>
</dbReference>
<feature type="transmembrane region" description="Helical" evidence="10">
    <location>
        <begin position="355"/>
        <end position="378"/>
    </location>
</feature>
<feature type="transmembrane region" description="Helical" evidence="10">
    <location>
        <begin position="80"/>
        <end position="102"/>
    </location>
</feature>
<dbReference type="InterPro" id="IPR023214">
    <property type="entry name" value="HAD_sf"/>
</dbReference>
<reference evidence="12" key="1">
    <citation type="submission" date="2021-08" db="EMBL/GenBank/DDBJ databases">
        <title>Flavobacterium sp. strain CC-SYL302.</title>
        <authorList>
            <person name="Lin S.-Y."/>
            <person name="Lee T.-H."/>
            <person name="Young C.-C."/>
        </authorList>
    </citation>
    <scope>NUCLEOTIDE SEQUENCE</scope>
    <source>
        <strain evidence="12">CC-SYL302</strain>
    </source>
</reference>
<comment type="subcellular location">
    <subcellularLocation>
        <location evidence="10">Cell membrane</location>
    </subcellularLocation>
    <subcellularLocation>
        <location evidence="1">Endomembrane system</location>
        <topology evidence="1">Multi-pass membrane protein</topology>
    </subcellularLocation>
</comment>
<dbReference type="PROSITE" id="PS50846">
    <property type="entry name" value="HMA_2"/>
    <property type="match status" value="1"/>
</dbReference>
<dbReference type="SFLD" id="SFLDG00002">
    <property type="entry name" value="C1.7:_P-type_atpase_like"/>
    <property type="match status" value="1"/>
</dbReference>
<keyword evidence="4 10" id="KW-0479">Metal-binding</keyword>
<dbReference type="Gene3D" id="3.40.1110.10">
    <property type="entry name" value="Calcium-transporting ATPase, cytoplasmic domain N"/>
    <property type="match status" value="1"/>
</dbReference>
<dbReference type="InterPro" id="IPR023299">
    <property type="entry name" value="ATPase_P-typ_cyto_dom_N"/>
</dbReference>
<evidence type="ECO:0000256" key="1">
    <source>
        <dbReference type="ARBA" id="ARBA00004127"/>
    </source>
</evidence>
<keyword evidence="6 10" id="KW-0067">ATP-binding</keyword>
<dbReference type="PRINTS" id="PR00119">
    <property type="entry name" value="CATATPASE"/>
</dbReference>
<feature type="transmembrane region" description="Helical" evidence="10">
    <location>
        <begin position="330"/>
        <end position="349"/>
    </location>
</feature>
<evidence type="ECO:0000256" key="6">
    <source>
        <dbReference type="ARBA" id="ARBA00022840"/>
    </source>
</evidence>
<dbReference type="PRINTS" id="PR00943">
    <property type="entry name" value="CUATPASE"/>
</dbReference>
<dbReference type="Proteomes" id="UP001163328">
    <property type="component" value="Chromosome"/>
</dbReference>
<keyword evidence="13" id="KW-1185">Reference proteome</keyword>
<feature type="transmembrane region" description="Helical" evidence="10">
    <location>
        <begin position="694"/>
        <end position="714"/>
    </location>
</feature>
<dbReference type="SUPFAM" id="SSF81665">
    <property type="entry name" value="Calcium ATPase, transmembrane domain M"/>
    <property type="match status" value="1"/>
</dbReference>
<evidence type="ECO:0000256" key="3">
    <source>
        <dbReference type="ARBA" id="ARBA00022692"/>
    </source>
</evidence>
<dbReference type="CDD" id="cd02094">
    <property type="entry name" value="P-type_ATPase_Cu-like"/>
    <property type="match status" value="1"/>
</dbReference>
<dbReference type="PROSITE" id="PS00154">
    <property type="entry name" value="ATPASE_E1_E2"/>
    <property type="match status" value="1"/>
</dbReference>
<dbReference type="CDD" id="cd00371">
    <property type="entry name" value="HMA"/>
    <property type="match status" value="1"/>
</dbReference>
<keyword evidence="5 10" id="KW-0547">Nucleotide-binding</keyword>
<evidence type="ECO:0000256" key="4">
    <source>
        <dbReference type="ARBA" id="ARBA00022723"/>
    </source>
</evidence>
<feature type="domain" description="HMA" evidence="11">
    <location>
        <begin position="1"/>
        <end position="58"/>
    </location>
</feature>
<dbReference type="PANTHER" id="PTHR43520">
    <property type="entry name" value="ATP7, ISOFORM B"/>
    <property type="match status" value="1"/>
</dbReference>
<keyword evidence="7" id="KW-1278">Translocase</keyword>
<evidence type="ECO:0000256" key="5">
    <source>
        <dbReference type="ARBA" id="ARBA00022741"/>
    </source>
</evidence>
<proteinExistence type="inferred from homology"/>
<evidence type="ECO:0000313" key="12">
    <source>
        <dbReference type="EMBL" id="UYW02633.1"/>
    </source>
</evidence>
<dbReference type="Gene3D" id="3.40.50.1000">
    <property type="entry name" value="HAD superfamily/HAD-like"/>
    <property type="match status" value="1"/>
</dbReference>
<dbReference type="SUPFAM" id="SSF55008">
    <property type="entry name" value="HMA, heavy metal-associated domain"/>
    <property type="match status" value="1"/>
</dbReference>
<evidence type="ECO:0000259" key="11">
    <source>
        <dbReference type="PROSITE" id="PS50846"/>
    </source>
</evidence>
<dbReference type="InterPro" id="IPR036163">
    <property type="entry name" value="HMA_dom_sf"/>
</dbReference>
<dbReference type="NCBIfam" id="TIGR01494">
    <property type="entry name" value="ATPase_P-type"/>
    <property type="match status" value="1"/>
</dbReference>
<evidence type="ECO:0000256" key="8">
    <source>
        <dbReference type="ARBA" id="ARBA00022989"/>
    </source>
</evidence>
<dbReference type="SUPFAM" id="SSF81653">
    <property type="entry name" value="Calcium ATPase, transduction domain A"/>
    <property type="match status" value="1"/>
</dbReference>
<name>A0ABY6M5H9_9FLAO</name>
<keyword evidence="10" id="KW-1003">Cell membrane</keyword>
<organism evidence="12 13">
    <name type="scientific">Flavobacterium agricola</name>
    <dbReference type="NCBI Taxonomy" id="2870839"/>
    <lineage>
        <taxon>Bacteria</taxon>
        <taxon>Pseudomonadati</taxon>
        <taxon>Bacteroidota</taxon>
        <taxon>Flavobacteriia</taxon>
        <taxon>Flavobacteriales</taxon>
        <taxon>Flavobacteriaceae</taxon>
        <taxon>Flavobacterium</taxon>
    </lineage>
</organism>
<evidence type="ECO:0000256" key="7">
    <source>
        <dbReference type="ARBA" id="ARBA00022967"/>
    </source>
</evidence>
<feature type="transmembrane region" description="Helical" evidence="10">
    <location>
        <begin position="667"/>
        <end position="688"/>
    </location>
</feature>
<keyword evidence="3 10" id="KW-0812">Transmembrane</keyword>
<dbReference type="SFLD" id="SFLDF00027">
    <property type="entry name" value="p-type_atpase"/>
    <property type="match status" value="1"/>
</dbReference>
<dbReference type="InterPro" id="IPR044492">
    <property type="entry name" value="P_typ_ATPase_HD_dom"/>
</dbReference>
<evidence type="ECO:0000256" key="10">
    <source>
        <dbReference type="RuleBase" id="RU362081"/>
    </source>
</evidence>
<keyword evidence="9 10" id="KW-0472">Membrane</keyword>
<dbReference type="InterPro" id="IPR008250">
    <property type="entry name" value="ATPase_P-typ_transduc_dom_A_sf"/>
</dbReference>
<dbReference type="Pfam" id="PF00403">
    <property type="entry name" value="HMA"/>
    <property type="match status" value="1"/>
</dbReference>
<evidence type="ECO:0000256" key="2">
    <source>
        <dbReference type="ARBA" id="ARBA00006024"/>
    </source>
</evidence>
<feature type="transmembrane region" description="Helical" evidence="10">
    <location>
        <begin position="108"/>
        <end position="131"/>
    </location>
</feature>
<feature type="transmembrane region" description="Helical" evidence="10">
    <location>
        <begin position="143"/>
        <end position="162"/>
    </location>
</feature>
<gene>
    <name evidence="12" type="ORF">K5I29_09205</name>
</gene>
<accession>A0ABY6M5H9</accession>
<comment type="similarity">
    <text evidence="2 10">Belongs to the cation transport ATPase (P-type) (TC 3.A.3) family. Type IB subfamily.</text>
</comment>
<keyword evidence="8 10" id="KW-1133">Transmembrane helix</keyword>
<dbReference type="SUPFAM" id="SSF56784">
    <property type="entry name" value="HAD-like"/>
    <property type="match status" value="1"/>
</dbReference>
<protein>
    <submittedName>
        <fullName evidence="12">Heavy metal translocating P-type ATPase</fullName>
    </submittedName>
</protein>
<dbReference type="NCBIfam" id="TIGR01511">
    <property type="entry name" value="ATPase-IB1_Cu"/>
    <property type="match status" value="1"/>
</dbReference>
<dbReference type="NCBIfam" id="TIGR01525">
    <property type="entry name" value="ATPase-IB_hvy"/>
    <property type="match status" value="1"/>
</dbReference>
<evidence type="ECO:0000313" key="13">
    <source>
        <dbReference type="Proteomes" id="UP001163328"/>
    </source>
</evidence>